<dbReference type="GO" id="GO:0005524">
    <property type="term" value="F:ATP binding"/>
    <property type="evidence" value="ECO:0007669"/>
    <property type="project" value="UniProtKB-KW"/>
</dbReference>
<sequence length="330" mass="34998">MEEQIQTPSGTSSTHNAVHGPVSGSLVQAGNIYGGVHYHQVGSSPESPAPDRTDRRRSGLGPEVEVGAVTYLVHEQPAGARPTGDSGAVVRQARCSGLAPRDGFGWLRRIDVRVATPLTRQVQQALAAEHDLLRRLSGGVPGLPAVLQFVEDPGGTTTLVTRWPETRSRRPCDPLDALLLNGPVRDPGVLSRVRRALAGLCATLDALHSRRVVHGALTPAGLLMRDDGALLLRDLGRTDPTPPEYPAPEQLERAAAGPWTDVHQVGAIAHHLVTGRPPSPRAALPVRRWEPGIPADLAEAIDAALVADPAKRLSAAVLGTRLRGLAHPTR</sequence>
<keyword evidence="3" id="KW-0808">Transferase</keyword>
<evidence type="ECO:0000256" key="7">
    <source>
        <dbReference type="SAM" id="MobiDB-lite"/>
    </source>
</evidence>
<keyword evidence="4" id="KW-0547">Nucleotide-binding</keyword>
<dbReference type="SUPFAM" id="SSF56112">
    <property type="entry name" value="Protein kinase-like (PK-like)"/>
    <property type="match status" value="1"/>
</dbReference>
<dbReference type="InterPro" id="IPR011009">
    <property type="entry name" value="Kinase-like_dom_sf"/>
</dbReference>
<organism evidence="9 10">
    <name type="scientific">Saccharothrix saharensis</name>
    <dbReference type="NCBI Taxonomy" id="571190"/>
    <lineage>
        <taxon>Bacteria</taxon>
        <taxon>Bacillati</taxon>
        <taxon>Actinomycetota</taxon>
        <taxon>Actinomycetes</taxon>
        <taxon>Pseudonocardiales</taxon>
        <taxon>Pseudonocardiaceae</taxon>
        <taxon>Saccharothrix</taxon>
    </lineage>
</organism>
<feature type="region of interest" description="Disordered" evidence="7">
    <location>
        <begin position="37"/>
        <end position="59"/>
    </location>
</feature>
<reference evidence="9 10" key="1">
    <citation type="submission" date="2019-06" db="EMBL/GenBank/DDBJ databases">
        <title>Sequencing the genomes of 1000 actinobacteria strains.</title>
        <authorList>
            <person name="Klenk H.-P."/>
        </authorList>
    </citation>
    <scope>NUCLEOTIDE SEQUENCE [LARGE SCALE GENOMIC DNA]</scope>
    <source>
        <strain evidence="9 10">DSM 45456</strain>
    </source>
</reference>
<dbReference type="EC" id="2.7.11.1" evidence="1"/>
<dbReference type="PANTHER" id="PTHR43289:SF6">
    <property type="entry name" value="SERINE_THREONINE-PROTEIN KINASE NEKL-3"/>
    <property type="match status" value="1"/>
</dbReference>
<dbReference type="RefSeq" id="WP_141982721.1">
    <property type="nucleotide sequence ID" value="NZ_VFPP01000001.1"/>
</dbReference>
<dbReference type="PROSITE" id="PS50011">
    <property type="entry name" value="PROTEIN_KINASE_DOM"/>
    <property type="match status" value="1"/>
</dbReference>
<dbReference type="EMBL" id="VFPP01000001">
    <property type="protein sequence ID" value="TQM84555.1"/>
    <property type="molecule type" value="Genomic_DNA"/>
</dbReference>
<evidence type="ECO:0000313" key="10">
    <source>
        <dbReference type="Proteomes" id="UP000316628"/>
    </source>
</evidence>
<evidence type="ECO:0000256" key="6">
    <source>
        <dbReference type="ARBA" id="ARBA00022840"/>
    </source>
</evidence>
<keyword evidence="10" id="KW-1185">Reference proteome</keyword>
<keyword evidence="6" id="KW-0067">ATP-binding</keyword>
<comment type="caution">
    <text evidence="9">The sequence shown here is derived from an EMBL/GenBank/DDBJ whole genome shotgun (WGS) entry which is preliminary data.</text>
</comment>
<evidence type="ECO:0000256" key="3">
    <source>
        <dbReference type="ARBA" id="ARBA00022679"/>
    </source>
</evidence>
<evidence type="ECO:0000256" key="4">
    <source>
        <dbReference type="ARBA" id="ARBA00022741"/>
    </source>
</evidence>
<evidence type="ECO:0000259" key="8">
    <source>
        <dbReference type="PROSITE" id="PS50011"/>
    </source>
</evidence>
<evidence type="ECO:0000313" key="9">
    <source>
        <dbReference type="EMBL" id="TQM84555.1"/>
    </source>
</evidence>
<dbReference type="AlphaFoldDB" id="A0A543JP71"/>
<feature type="compositionally biased region" description="Polar residues" evidence="7">
    <location>
        <begin position="1"/>
        <end position="16"/>
    </location>
</feature>
<feature type="region of interest" description="Disordered" evidence="7">
    <location>
        <begin position="1"/>
        <end position="23"/>
    </location>
</feature>
<accession>A0A543JP71</accession>
<dbReference type="SMART" id="SM00220">
    <property type="entry name" value="S_TKc"/>
    <property type="match status" value="1"/>
</dbReference>
<dbReference type="InterPro" id="IPR000719">
    <property type="entry name" value="Prot_kinase_dom"/>
</dbReference>
<evidence type="ECO:0000256" key="1">
    <source>
        <dbReference type="ARBA" id="ARBA00012513"/>
    </source>
</evidence>
<evidence type="ECO:0000256" key="5">
    <source>
        <dbReference type="ARBA" id="ARBA00022777"/>
    </source>
</evidence>
<dbReference type="PANTHER" id="PTHR43289">
    <property type="entry name" value="MITOGEN-ACTIVATED PROTEIN KINASE KINASE KINASE 20-RELATED"/>
    <property type="match status" value="1"/>
</dbReference>
<proteinExistence type="predicted"/>
<dbReference type="Gene3D" id="1.10.510.10">
    <property type="entry name" value="Transferase(Phosphotransferase) domain 1"/>
    <property type="match status" value="1"/>
</dbReference>
<dbReference type="GO" id="GO:0004674">
    <property type="term" value="F:protein serine/threonine kinase activity"/>
    <property type="evidence" value="ECO:0007669"/>
    <property type="project" value="UniProtKB-KW"/>
</dbReference>
<gene>
    <name evidence="9" type="ORF">FHX81_7010</name>
</gene>
<dbReference type="Proteomes" id="UP000316628">
    <property type="component" value="Unassembled WGS sequence"/>
</dbReference>
<name>A0A543JP71_9PSEU</name>
<keyword evidence="2" id="KW-0723">Serine/threonine-protein kinase</keyword>
<protein>
    <recommendedName>
        <fullName evidence="1">non-specific serine/threonine protein kinase</fullName>
        <ecNumber evidence="1">2.7.11.1</ecNumber>
    </recommendedName>
</protein>
<dbReference type="OrthoDB" id="3365840at2"/>
<keyword evidence="5" id="KW-0418">Kinase</keyword>
<evidence type="ECO:0000256" key="2">
    <source>
        <dbReference type="ARBA" id="ARBA00022527"/>
    </source>
</evidence>
<feature type="domain" description="Protein kinase" evidence="8">
    <location>
        <begin position="75"/>
        <end position="330"/>
    </location>
</feature>